<organism evidence="2 3">
    <name type="scientific">Meridianimarinicoccus roseus</name>
    <dbReference type="NCBI Taxonomy" id="2072018"/>
    <lineage>
        <taxon>Bacteria</taxon>
        <taxon>Pseudomonadati</taxon>
        <taxon>Pseudomonadota</taxon>
        <taxon>Alphaproteobacteria</taxon>
        <taxon>Rhodobacterales</taxon>
        <taxon>Paracoccaceae</taxon>
        <taxon>Meridianimarinicoccus</taxon>
    </lineage>
</organism>
<comment type="caution">
    <text evidence="2">The sequence shown here is derived from an EMBL/GenBank/DDBJ whole genome shotgun (WGS) entry which is preliminary data.</text>
</comment>
<evidence type="ECO:0000256" key="1">
    <source>
        <dbReference type="SAM" id="MobiDB-lite"/>
    </source>
</evidence>
<evidence type="ECO:0000313" key="2">
    <source>
        <dbReference type="EMBL" id="PWR01098.1"/>
    </source>
</evidence>
<evidence type="ECO:0000313" key="3">
    <source>
        <dbReference type="Proteomes" id="UP000245680"/>
    </source>
</evidence>
<dbReference type="Proteomes" id="UP000245680">
    <property type="component" value="Unassembled WGS sequence"/>
</dbReference>
<reference evidence="2 3" key="1">
    <citation type="submission" date="2018-05" db="EMBL/GenBank/DDBJ databases">
        <title>Rhodobacteraceae gen. nov., sp. nov. isolated from sea water.</title>
        <authorList>
            <person name="Ren Y."/>
        </authorList>
    </citation>
    <scope>NUCLEOTIDE SEQUENCE [LARGE SCALE GENOMIC DNA]</scope>
    <source>
        <strain evidence="2 3">TG-679</strain>
    </source>
</reference>
<dbReference type="OrthoDB" id="7875868at2"/>
<dbReference type="RefSeq" id="WP_109813083.1">
    <property type="nucleotide sequence ID" value="NZ_QGKU01000060.1"/>
</dbReference>
<feature type="region of interest" description="Disordered" evidence="1">
    <location>
        <begin position="96"/>
        <end position="116"/>
    </location>
</feature>
<keyword evidence="3" id="KW-1185">Reference proteome</keyword>
<name>A0A2V2L6P6_9RHOB</name>
<sequence>MLARLFKKARPAHTEAAEATGGSALHKMRAGYADWRFQRDIAAIMASLDRLSDRRLALIGVRRDALFDAVSDLMLRAADDRAIADEVIAMLERAPAAQKPREDIATPASDAARVAA</sequence>
<dbReference type="AlphaFoldDB" id="A0A2V2L6P6"/>
<dbReference type="EMBL" id="QGKU01000060">
    <property type="protein sequence ID" value="PWR01098.1"/>
    <property type="molecule type" value="Genomic_DNA"/>
</dbReference>
<gene>
    <name evidence="2" type="ORF">DKT77_18205</name>
</gene>
<accession>A0A2V2L6P6</accession>
<protein>
    <submittedName>
        <fullName evidence="2">Uncharacterized protein</fullName>
    </submittedName>
</protein>
<proteinExistence type="predicted"/>